<evidence type="ECO:0000256" key="2">
    <source>
        <dbReference type="SAM" id="SignalP"/>
    </source>
</evidence>
<reference evidence="3" key="1">
    <citation type="submission" date="2022-07" db="EMBL/GenBank/DDBJ databases">
        <title>Phylogenomic reconstructions and comparative analyses of Kickxellomycotina fungi.</title>
        <authorList>
            <person name="Reynolds N.K."/>
            <person name="Stajich J.E."/>
            <person name="Barry K."/>
            <person name="Grigoriev I.V."/>
            <person name="Crous P."/>
            <person name="Smith M.E."/>
        </authorList>
    </citation>
    <scope>NUCLEOTIDE SEQUENCE</scope>
    <source>
        <strain evidence="3">NRRL 1565</strain>
    </source>
</reference>
<evidence type="ECO:0000256" key="1">
    <source>
        <dbReference type="SAM" id="MobiDB-lite"/>
    </source>
</evidence>
<keyword evidence="4" id="KW-1185">Reference proteome</keyword>
<comment type="caution">
    <text evidence="3">The sequence shown here is derived from an EMBL/GenBank/DDBJ whole genome shotgun (WGS) entry which is preliminary data.</text>
</comment>
<protein>
    <submittedName>
        <fullName evidence="3">Uncharacterized protein</fullName>
    </submittedName>
</protein>
<feature type="compositionally biased region" description="Polar residues" evidence="1">
    <location>
        <begin position="64"/>
        <end position="76"/>
    </location>
</feature>
<dbReference type="AlphaFoldDB" id="A0A9W8LUI6"/>
<feature type="chain" id="PRO_5040968508" evidence="2">
    <location>
        <begin position="19"/>
        <end position="177"/>
    </location>
</feature>
<feature type="region of interest" description="Disordered" evidence="1">
    <location>
        <begin position="48"/>
        <end position="93"/>
    </location>
</feature>
<keyword evidence="2" id="KW-0732">Signal</keyword>
<proteinExistence type="predicted"/>
<dbReference type="OrthoDB" id="5594784at2759"/>
<evidence type="ECO:0000313" key="4">
    <source>
        <dbReference type="Proteomes" id="UP001140094"/>
    </source>
</evidence>
<evidence type="ECO:0000313" key="3">
    <source>
        <dbReference type="EMBL" id="KAJ2805965.1"/>
    </source>
</evidence>
<dbReference type="Proteomes" id="UP001140094">
    <property type="component" value="Unassembled WGS sequence"/>
</dbReference>
<accession>A0A9W8LUI6</accession>
<organism evidence="3 4">
    <name type="scientific">Coemansia guatemalensis</name>
    <dbReference type="NCBI Taxonomy" id="2761395"/>
    <lineage>
        <taxon>Eukaryota</taxon>
        <taxon>Fungi</taxon>
        <taxon>Fungi incertae sedis</taxon>
        <taxon>Zoopagomycota</taxon>
        <taxon>Kickxellomycotina</taxon>
        <taxon>Kickxellomycetes</taxon>
        <taxon>Kickxellales</taxon>
        <taxon>Kickxellaceae</taxon>
        <taxon>Coemansia</taxon>
    </lineage>
</organism>
<gene>
    <name evidence="3" type="ORF">H4R20_001878</name>
</gene>
<dbReference type="EMBL" id="JANBUO010000239">
    <property type="protein sequence ID" value="KAJ2805965.1"/>
    <property type="molecule type" value="Genomic_DNA"/>
</dbReference>
<sequence length="177" mass="18670">MKITGAVAVVLLPAVCKGMSSAPDGMAYSPSEELDSLYVEQIDRASTKYGRPTWGPATRPPPFQSDTYEGYNSNSDPRAEEGEPTPSSSSSSYDYSYEVALSGFDGSITHYYVSYSDPFISGAVGVGHAKPTPTPTPVVVKGTKCDQEFPGLLSGLGIDIGLRLNLAFIGIDACVAL</sequence>
<name>A0A9W8LUI6_9FUNG</name>
<feature type="signal peptide" evidence="2">
    <location>
        <begin position="1"/>
        <end position="18"/>
    </location>
</feature>